<evidence type="ECO:0000313" key="6">
    <source>
        <dbReference type="EMBL" id="PMB75384.1"/>
    </source>
</evidence>
<keyword evidence="4 6" id="KW-0067">ATP-binding</keyword>
<dbReference type="InterPro" id="IPR050763">
    <property type="entry name" value="ABC_transporter_ATP-binding"/>
</dbReference>
<dbReference type="Proteomes" id="UP000237153">
    <property type="component" value="Unassembled WGS sequence"/>
</dbReference>
<feature type="non-terminal residue" evidence="6">
    <location>
        <position position="52"/>
    </location>
</feature>
<evidence type="ECO:0000256" key="3">
    <source>
        <dbReference type="ARBA" id="ARBA00022741"/>
    </source>
</evidence>
<dbReference type="PANTHER" id="PTHR42711">
    <property type="entry name" value="ABC TRANSPORTER ATP-BINDING PROTEIN"/>
    <property type="match status" value="1"/>
</dbReference>
<evidence type="ECO:0000256" key="2">
    <source>
        <dbReference type="ARBA" id="ARBA00022448"/>
    </source>
</evidence>
<dbReference type="SUPFAM" id="SSF52540">
    <property type="entry name" value="P-loop containing nucleoside triphosphate hydrolases"/>
    <property type="match status" value="1"/>
</dbReference>
<dbReference type="Gene3D" id="3.40.50.300">
    <property type="entry name" value="P-loop containing nucleotide triphosphate hydrolases"/>
    <property type="match status" value="1"/>
</dbReference>
<dbReference type="InterPro" id="IPR003439">
    <property type="entry name" value="ABC_transporter-like_ATP-bd"/>
</dbReference>
<dbReference type="GO" id="GO:0005524">
    <property type="term" value="F:ATP binding"/>
    <property type="evidence" value="ECO:0007669"/>
    <property type="project" value="UniProtKB-KW"/>
</dbReference>
<dbReference type="InterPro" id="IPR027417">
    <property type="entry name" value="P-loop_NTPase"/>
</dbReference>
<comment type="caution">
    <text evidence="6">The sequence shown here is derived from an EMBL/GenBank/DDBJ whole genome shotgun (WGS) entry which is preliminary data.</text>
</comment>
<dbReference type="AlphaFoldDB" id="A0A2J6N4X6"/>
<keyword evidence="2" id="KW-0813">Transport</keyword>
<evidence type="ECO:0000256" key="1">
    <source>
        <dbReference type="ARBA" id="ARBA00005417"/>
    </source>
</evidence>
<sequence>MIEINNISKYFGNVKAIENVSFNVSNGEIVGYVGLNGAGKTTTIRVAVGVPP</sequence>
<comment type="similarity">
    <text evidence="1">Belongs to the ABC transporter superfamily.</text>
</comment>
<dbReference type="PANTHER" id="PTHR42711:SF5">
    <property type="entry name" value="ABC TRANSPORTER ATP-BINDING PROTEIN NATA"/>
    <property type="match status" value="1"/>
</dbReference>
<name>A0A2J6N4X6_9CREN</name>
<dbReference type="GO" id="GO:0016887">
    <property type="term" value="F:ATP hydrolysis activity"/>
    <property type="evidence" value="ECO:0007669"/>
    <property type="project" value="InterPro"/>
</dbReference>
<evidence type="ECO:0000259" key="5">
    <source>
        <dbReference type="Pfam" id="PF00005"/>
    </source>
</evidence>
<accession>A0A2J6N4X6</accession>
<feature type="domain" description="ABC transporter" evidence="5">
    <location>
        <begin position="18"/>
        <end position="49"/>
    </location>
</feature>
<organism evidence="6 7">
    <name type="scientific">Fervidicoccus fontis</name>
    <dbReference type="NCBI Taxonomy" id="683846"/>
    <lineage>
        <taxon>Archaea</taxon>
        <taxon>Thermoproteota</taxon>
        <taxon>Thermoprotei</taxon>
        <taxon>Fervidicoccales</taxon>
        <taxon>Fervidicoccaceae</taxon>
        <taxon>Fervidicoccus</taxon>
    </lineage>
</organism>
<reference evidence="6 7" key="1">
    <citation type="submission" date="2018-01" db="EMBL/GenBank/DDBJ databases">
        <title>Metagenomic assembled genomes from two thermal pools in the Uzon Caldera, Kamchatka, Russia.</title>
        <authorList>
            <person name="Wilkins L."/>
            <person name="Ettinger C."/>
        </authorList>
    </citation>
    <scope>NUCLEOTIDE SEQUENCE [LARGE SCALE GENOMIC DNA]</scope>
    <source>
        <strain evidence="6">ZAV-06</strain>
    </source>
</reference>
<evidence type="ECO:0000313" key="7">
    <source>
        <dbReference type="Proteomes" id="UP000237153"/>
    </source>
</evidence>
<protein>
    <submittedName>
        <fullName evidence="6">ABC transporter ATP-binding protein</fullName>
    </submittedName>
</protein>
<keyword evidence="3" id="KW-0547">Nucleotide-binding</keyword>
<dbReference type="Pfam" id="PF00005">
    <property type="entry name" value="ABC_tran"/>
    <property type="match status" value="1"/>
</dbReference>
<dbReference type="EMBL" id="PNIM01000016">
    <property type="protein sequence ID" value="PMB75384.1"/>
    <property type="molecule type" value="Genomic_DNA"/>
</dbReference>
<gene>
    <name evidence="6" type="ORF">C0188_03490</name>
</gene>
<proteinExistence type="inferred from homology"/>
<evidence type="ECO:0000256" key="4">
    <source>
        <dbReference type="ARBA" id="ARBA00022840"/>
    </source>
</evidence>